<organism evidence="1 2">
    <name type="scientific">Limnospira maxima CS-328</name>
    <dbReference type="NCBI Taxonomy" id="513049"/>
    <lineage>
        <taxon>Bacteria</taxon>
        <taxon>Bacillati</taxon>
        <taxon>Cyanobacteriota</taxon>
        <taxon>Cyanophyceae</taxon>
        <taxon>Oscillatoriophycideae</taxon>
        <taxon>Oscillatoriales</taxon>
        <taxon>Sirenicapillariaceae</taxon>
        <taxon>Limnospira</taxon>
    </lineage>
</organism>
<protein>
    <submittedName>
        <fullName evidence="1">Uncharacterized protein</fullName>
    </submittedName>
</protein>
<sequence length="44" mass="4794">MISIMLLITPVMGIAKITPNKPLTFPPNKMADQITTGLNTVRIV</sequence>
<name>B5VVR4_LIMMA</name>
<dbReference type="EMBL" id="ABYK01000003">
    <property type="protein sequence ID" value="EDZ96682.1"/>
    <property type="molecule type" value="Genomic_DNA"/>
</dbReference>
<keyword evidence="2" id="KW-1185">Reference proteome</keyword>
<reference evidence="1 2" key="1">
    <citation type="journal article" date="2011" name="Appl. Environ. Microbiol.">
        <title>Contribution of a Sodium Ion Gradient to Energy Conservation during Fermentation in the Cyanobacterium Arthrospira (Spirulina) maxima CS-328.</title>
        <authorList>
            <person name="Carrieri D."/>
            <person name="Ananyev G."/>
            <person name="Lenz O."/>
            <person name="Bryant D.A."/>
            <person name="Dismukes G.C."/>
        </authorList>
    </citation>
    <scope>NUCLEOTIDE SEQUENCE [LARGE SCALE GENOMIC DNA]</scope>
    <source>
        <strain evidence="1 2">CS-328</strain>
    </source>
</reference>
<evidence type="ECO:0000313" key="1">
    <source>
        <dbReference type="EMBL" id="EDZ96682.1"/>
    </source>
</evidence>
<dbReference type="Proteomes" id="UP000004061">
    <property type="component" value="Unassembled WGS sequence"/>
</dbReference>
<evidence type="ECO:0000313" key="2">
    <source>
        <dbReference type="Proteomes" id="UP000004061"/>
    </source>
</evidence>
<proteinExistence type="predicted"/>
<gene>
    <name evidence="1" type="ORF">AmaxDRAFT_0606</name>
</gene>
<accession>B5VVR4</accession>
<dbReference type="AlphaFoldDB" id="B5VVR4"/>
<comment type="caution">
    <text evidence="1">The sequence shown here is derived from an EMBL/GenBank/DDBJ whole genome shotgun (WGS) entry which is preliminary data.</text>
</comment>